<reference evidence="1 2" key="1">
    <citation type="submission" date="2018-07" db="EMBL/GenBank/DDBJ databases">
        <title>Dyella monticola sp. nov. and Dyella psychrodurans sp. nov. isolated from monsoon evergreen broad-leaved forest soil of Dinghu Mountain, China.</title>
        <authorList>
            <person name="Gao Z."/>
            <person name="Qiu L."/>
        </authorList>
    </citation>
    <scope>NUCLEOTIDE SEQUENCE [LARGE SCALE GENOMIC DNA]</scope>
    <source>
        <strain evidence="1 2">4G-K06</strain>
    </source>
</reference>
<organism evidence="1 2">
    <name type="scientific">Dyella monticola</name>
    <dbReference type="NCBI Taxonomy" id="1927958"/>
    <lineage>
        <taxon>Bacteria</taxon>
        <taxon>Pseudomonadati</taxon>
        <taxon>Pseudomonadota</taxon>
        <taxon>Gammaproteobacteria</taxon>
        <taxon>Lysobacterales</taxon>
        <taxon>Rhodanobacteraceae</taxon>
        <taxon>Dyella</taxon>
    </lineage>
</organism>
<name>A0A370WRV1_9GAMM</name>
<comment type="caution">
    <text evidence="1">The sequence shown here is derived from an EMBL/GenBank/DDBJ whole genome shotgun (WGS) entry which is preliminary data.</text>
</comment>
<protein>
    <submittedName>
        <fullName evidence="1">Uncharacterized protein</fullName>
    </submittedName>
</protein>
<dbReference type="Proteomes" id="UP000254258">
    <property type="component" value="Unassembled WGS sequence"/>
</dbReference>
<dbReference type="AlphaFoldDB" id="A0A370WRV1"/>
<evidence type="ECO:0000313" key="2">
    <source>
        <dbReference type="Proteomes" id="UP000254258"/>
    </source>
</evidence>
<evidence type="ECO:0000313" key="1">
    <source>
        <dbReference type="EMBL" id="RDS78726.1"/>
    </source>
</evidence>
<keyword evidence="2" id="KW-1185">Reference proteome</keyword>
<sequence length="231" mass="25172">MIRSSDKKQYFKAYTTICLVGLTMSWTPISAGKKFSTGVKKLLVENNGNKCSVQLTDPYGALVYESVYSLYGDVPEGNGKVKTVSLSMYFNCMSSDDAEKSSHFVARFDATQQVWVKDFSQVPEEDRESSEPYVKVFTLNGPNSLGVGITDVTLPAGDDKPYSIDFGFCLRHPPVMLCGSANGVAYVDKKGSTKYQDNVLPIALKIVKSIEFVDAPQVAPPTSSAAQSTEP</sequence>
<proteinExistence type="predicted"/>
<dbReference type="EMBL" id="QRBE01000033">
    <property type="protein sequence ID" value="RDS78726.1"/>
    <property type="molecule type" value="Genomic_DNA"/>
</dbReference>
<accession>A0A370WRV1</accession>
<gene>
    <name evidence="1" type="ORF">DWU98_21420</name>
</gene>
<dbReference type="RefSeq" id="WP_115497619.1">
    <property type="nucleotide sequence ID" value="NZ_QRBE01000033.1"/>
</dbReference>